<dbReference type="AlphaFoldDB" id="A0A1H9M1F9"/>
<dbReference type="RefSeq" id="WP_092677859.1">
    <property type="nucleotide sequence ID" value="NZ_FOGC01000013.1"/>
</dbReference>
<dbReference type="EMBL" id="FOGC01000013">
    <property type="protein sequence ID" value="SER17526.1"/>
    <property type="molecule type" value="Genomic_DNA"/>
</dbReference>
<dbReference type="GO" id="GO:0005886">
    <property type="term" value="C:plasma membrane"/>
    <property type="evidence" value="ECO:0007669"/>
    <property type="project" value="TreeGrafter"/>
</dbReference>
<dbReference type="STRING" id="988801.SAMN05216522_11340"/>
<feature type="domain" description="AsmA" evidence="2">
    <location>
        <begin position="223"/>
        <end position="511"/>
    </location>
</feature>
<evidence type="ECO:0000313" key="3">
    <source>
        <dbReference type="EMBL" id="SER17526.1"/>
    </source>
</evidence>
<gene>
    <name evidence="3" type="ORF">SAMN05216522_11340</name>
</gene>
<dbReference type="PANTHER" id="PTHR30441:SF4">
    <property type="entry name" value="PROTEIN ASMA"/>
    <property type="match status" value="1"/>
</dbReference>
<name>A0A1H9M1F9_9GAMM</name>
<protein>
    <submittedName>
        <fullName evidence="3">AsmA protein</fullName>
    </submittedName>
</protein>
<feature type="compositionally biased region" description="Polar residues" evidence="1">
    <location>
        <begin position="303"/>
        <end position="316"/>
    </location>
</feature>
<keyword evidence="4" id="KW-1185">Reference proteome</keyword>
<evidence type="ECO:0000313" key="4">
    <source>
        <dbReference type="Proteomes" id="UP000242515"/>
    </source>
</evidence>
<sequence length="606" mass="67058">MRKLITTFAILIAVLVAGMSALVLLVNPNDFKHYMVQQVKKRSGYQLTLKGDLRWHVWPRLSILSGPIALTAPGASQPAVTADNMRLDVELLPLISHQLHISKVLVMHAVIQATPDAAAKTAQAGPIAPDDNNGFSPSLGNWSLDIANVSVANSLLIWQDPQGEQLNFRDVNFSLHQDASRVGQYRLSTALTRNQQTFSIDFEGQMDARHYPHKLAFTVDRGSYQLQGVSLPEEGVKGETTFIAQWSPLSNAFDLTNFSLHANDSNFSGEASGVLAPALQLKLKLHSQNANFDQLLLSSEPQVSQQLSAQTNTSENTPEKTRARTPVVVVKNNRGFIDWLNRSEISSQLTANQAMWHGVTVEGLVLDAHNAMGMMSLKTLSGKVDNGQFAIQGKVDFRQNLATVDLHTDLQRIPLQVVQQLLQIPLVLRGDISLQGDFTGQGLRGKEIITQWQGRSTIDLIGLDIPQMNVQQMVIDAVTRASNRVNSDPTLHPVIPDMRGNFTLTNGTLQLTRLEGQNAQVSLNALGDINFAQRQLDITFNLLTRGWKGDPGMIALLANQPIPLRFYGPWNNLQYSLSVDRLLKNNLKNRLQQWLKDNDKTKHPSS</sequence>
<feature type="domain" description="AsmA" evidence="2">
    <location>
        <begin position="5"/>
        <end position="180"/>
    </location>
</feature>
<dbReference type="InterPro" id="IPR007844">
    <property type="entry name" value="AsmA"/>
</dbReference>
<dbReference type="NCBIfam" id="NF008091">
    <property type="entry name" value="PRK10833.1"/>
    <property type="match status" value="1"/>
</dbReference>
<dbReference type="PANTHER" id="PTHR30441">
    <property type="entry name" value="DUF748 DOMAIN-CONTAINING PROTEIN"/>
    <property type="match status" value="1"/>
</dbReference>
<accession>A0A1H9M1F9</accession>
<evidence type="ECO:0000256" key="1">
    <source>
        <dbReference type="SAM" id="MobiDB-lite"/>
    </source>
</evidence>
<reference evidence="4" key="1">
    <citation type="submission" date="2016-10" db="EMBL/GenBank/DDBJ databases">
        <authorList>
            <person name="Varghese N."/>
            <person name="Submissions S."/>
        </authorList>
    </citation>
    <scope>NUCLEOTIDE SEQUENCE [LARGE SCALE GENOMIC DNA]</scope>
    <source>
        <strain evidence="4">8N4</strain>
    </source>
</reference>
<dbReference type="OrthoDB" id="9766390at2"/>
<organism evidence="3 4">
    <name type="scientific">Rosenbergiella nectarea</name>
    <dbReference type="NCBI Taxonomy" id="988801"/>
    <lineage>
        <taxon>Bacteria</taxon>
        <taxon>Pseudomonadati</taxon>
        <taxon>Pseudomonadota</taxon>
        <taxon>Gammaproteobacteria</taxon>
        <taxon>Enterobacterales</taxon>
        <taxon>Erwiniaceae</taxon>
        <taxon>Rosenbergiella</taxon>
    </lineage>
</organism>
<proteinExistence type="predicted"/>
<dbReference type="Pfam" id="PF05170">
    <property type="entry name" value="AsmA"/>
    <property type="match status" value="2"/>
</dbReference>
<dbReference type="GO" id="GO:0090313">
    <property type="term" value="P:regulation of protein targeting to membrane"/>
    <property type="evidence" value="ECO:0007669"/>
    <property type="project" value="TreeGrafter"/>
</dbReference>
<dbReference type="InterPro" id="IPR052894">
    <property type="entry name" value="AsmA-related"/>
</dbReference>
<evidence type="ECO:0000259" key="2">
    <source>
        <dbReference type="Pfam" id="PF05170"/>
    </source>
</evidence>
<dbReference type="Proteomes" id="UP000242515">
    <property type="component" value="Unassembled WGS sequence"/>
</dbReference>
<feature type="region of interest" description="Disordered" evidence="1">
    <location>
        <begin position="303"/>
        <end position="322"/>
    </location>
</feature>